<gene>
    <name evidence="1" type="ORF">G9U51_04600</name>
</gene>
<dbReference type="Proteomes" id="UP000744769">
    <property type="component" value="Unassembled WGS sequence"/>
</dbReference>
<dbReference type="EMBL" id="JAAOIV010000003">
    <property type="protein sequence ID" value="NHN55066.1"/>
    <property type="molecule type" value="Genomic_DNA"/>
</dbReference>
<comment type="caution">
    <text evidence="1">The sequence shown here is derived from an EMBL/GenBank/DDBJ whole genome shotgun (WGS) entry which is preliminary data.</text>
</comment>
<sequence length="94" mass="10422">MIVLLIAVLVIVVGVVVAAVLGRFEASMDQPVRTTAFQPLPEGALSDADLDQLRFDQTLRGYRMGQVDDVIDRLREELADRDAEIRRLRDEAGA</sequence>
<name>A0A967EDU8_9MICO</name>
<dbReference type="NCBIfam" id="TIGR03544">
    <property type="entry name" value="DivI1A_domain"/>
    <property type="match status" value="1"/>
</dbReference>
<accession>A0A967EDU8</accession>
<evidence type="ECO:0000313" key="2">
    <source>
        <dbReference type="Proteomes" id="UP000744769"/>
    </source>
</evidence>
<keyword evidence="2" id="KW-1185">Reference proteome</keyword>
<evidence type="ECO:0000313" key="1">
    <source>
        <dbReference type="EMBL" id="NHN55066.1"/>
    </source>
</evidence>
<dbReference type="Gene3D" id="6.10.250.660">
    <property type="match status" value="1"/>
</dbReference>
<reference evidence="1" key="1">
    <citation type="submission" date="2020-03" db="EMBL/GenBank/DDBJ databases">
        <title>Draft sequencing of Calidifontibacter sp. DB0510.</title>
        <authorList>
            <person name="Kim D.-U."/>
        </authorList>
    </citation>
    <scope>NUCLEOTIDE SEQUENCE</scope>
    <source>
        <strain evidence="1">DB0510</strain>
    </source>
</reference>
<protein>
    <submittedName>
        <fullName evidence="1">DivIVA domain-containing protein</fullName>
    </submittedName>
</protein>
<organism evidence="1 2">
    <name type="scientific">Metallococcus carri</name>
    <dbReference type="NCBI Taxonomy" id="1656884"/>
    <lineage>
        <taxon>Bacteria</taxon>
        <taxon>Bacillati</taxon>
        <taxon>Actinomycetota</taxon>
        <taxon>Actinomycetes</taxon>
        <taxon>Micrococcales</taxon>
        <taxon>Dermacoccaceae</taxon>
        <taxon>Metallococcus</taxon>
    </lineage>
</organism>
<proteinExistence type="predicted"/>
<dbReference type="InterPro" id="IPR019933">
    <property type="entry name" value="DivIVA_domain"/>
</dbReference>
<dbReference type="RefSeq" id="WP_166193977.1">
    <property type="nucleotide sequence ID" value="NZ_JAAOIV010000003.1"/>
</dbReference>
<dbReference type="AlphaFoldDB" id="A0A967EDU8"/>